<dbReference type="Pfam" id="PF11992">
    <property type="entry name" value="TgpA_N"/>
    <property type="match status" value="1"/>
</dbReference>
<feature type="transmembrane region" description="Helical" evidence="2">
    <location>
        <begin position="144"/>
        <end position="161"/>
    </location>
</feature>
<protein>
    <recommendedName>
        <fullName evidence="3">Transglutaminase-like domain-containing protein</fullName>
    </recommendedName>
</protein>
<gene>
    <name evidence="4" type="ORF">O159_27510</name>
</gene>
<dbReference type="HOGENOM" id="CLU_012121_2_0_11"/>
<organism evidence="4 5">
    <name type="scientific">Leifsonia xyli subsp. cynodontis DSM 46306</name>
    <dbReference type="NCBI Taxonomy" id="1389489"/>
    <lineage>
        <taxon>Bacteria</taxon>
        <taxon>Bacillati</taxon>
        <taxon>Actinomycetota</taxon>
        <taxon>Actinomycetes</taxon>
        <taxon>Micrococcales</taxon>
        <taxon>Microbacteriaceae</taxon>
        <taxon>Leifsonia</taxon>
    </lineage>
</organism>
<dbReference type="EMBL" id="CP006734">
    <property type="protein sequence ID" value="AGW42642.1"/>
    <property type="molecule type" value="Genomic_DNA"/>
</dbReference>
<keyword evidence="2" id="KW-0812">Transmembrane</keyword>
<keyword evidence="2" id="KW-1133">Transmembrane helix</keyword>
<dbReference type="OrthoDB" id="3651060at2"/>
<feature type="transmembrane region" description="Helical" evidence="2">
    <location>
        <begin position="30"/>
        <end position="50"/>
    </location>
</feature>
<dbReference type="eggNOG" id="COG1305">
    <property type="taxonomic scope" value="Bacteria"/>
</dbReference>
<keyword evidence="5" id="KW-1185">Reference proteome</keyword>
<feature type="transmembrane region" description="Helical" evidence="2">
    <location>
        <begin position="200"/>
        <end position="221"/>
    </location>
</feature>
<proteinExistence type="predicted"/>
<dbReference type="RefSeq" id="WP_021756111.1">
    <property type="nucleotide sequence ID" value="NC_022438.1"/>
</dbReference>
<accession>U3PCY8</accession>
<dbReference type="InterPro" id="IPR021878">
    <property type="entry name" value="TgpA_N"/>
</dbReference>
<feature type="transmembrane region" description="Helical" evidence="2">
    <location>
        <begin position="167"/>
        <end position="188"/>
    </location>
</feature>
<feature type="transmembrane region" description="Helical" evidence="2">
    <location>
        <begin position="576"/>
        <end position="605"/>
    </location>
</feature>
<name>U3PCY8_LEIXC</name>
<dbReference type="SUPFAM" id="SSF54001">
    <property type="entry name" value="Cysteine proteinases"/>
    <property type="match status" value="1"/>
</dbReference>
<dbReference type="KEGG" id="lxy:O159_27510"/>
<feature type="region of interest" description="Disordered" evidence="1">
    <location>
        <begin position="534"/>
        <end position="566"/>
    </location>
</feature>
<dbReference type="Proteomes" id="UP000016743">
    <property type="component" value="Chromosome"/>
</dbReference>
<evidence type="ECO:0000256" key="1">
    <source>
        <dbReference type="SAM" id="MobiDB-lite"/>
    </source>
</evidence>
<reference evidence="4 5" key="1">
    <citation type="journal article" date="2013" name="Genome Announc.">
        <title>Complete Genome Sequence of Leifsonia xyli subsp. cynodontis Strain DSM46306, a Gram-Positive Bacterial Pathogen of Grasses.</title>
        <authorList>
            <person name="Monteiro-Vitorello C.B."/>
            <person name="Zerillo M.M."/>
            <person name="Van Sluys M.A."/>
            <person name="Camargo L.E."/>
            <person name="Kitajima J.P."/>
        </authorList>
    </citation>
    <scope>NUCLEOTIDE SEQUENCE [LARGE SCALE GENOMIC DNA]</scope>
    <source>
        <strain evidence="4 5">DSM 46306</strain>
    </source>
</reference>
<feature type="transmembrane region" description="Helical" evidence="2">
    <location>
        <begin position="115"/>
        <end position="137"/>
    </location>
</feature>
<feature type="transmembrane region" description="Helical" evidence="2">
    <location>
        <begin position="57"/>
        <end position="76"/>
    </location>
</feature>
<dbReference type="STRING" id="1389489.O159_27510"/>
<dbReference type="PATRIC" id="fig|1389489.3.peg.2639"/>
<evidence type="ECO:0000313" key="4">
    <source>
        <dbReference type="EMBL" id="AGW42642.1"/>
    </source>
</evidence>
<dbReference type="InterPro" id="IPR038765">
    <property type="entry name" value="Papain-like_cys_pep_sf"/>
</dbReference>
<evidence type="ECO:0000313" key="5">
    <source>
        <dbReference type="Proteomes" id="UP000016743"/>
    </source>
</evidence>
<evidence type="ECO:0000256" key="2">
    <source>
        <dbReference type="SAM" id="Phobius"/>
    </source>
</evidence>
<feature type="domain" description="Transglutaminase-like" evidence="3">
    <location>
        <begin position="451"/>
        <end position="517"/>
    </location>
</feature>
<dbReference type="Gene3D" id="3.10.620.30">
    <property type="match status" value="1"/>
</dbReference>
<sequence>MRARAVDAAFFAALLLVAAASLWPVYEQGRVLAVIGGGVVVGGGVAALGARFRWPGWAVAGATALALALVGAPLAVPGGTVAVVVPTPDGLGMLASGAVFGWKDMLSVPLPLGDYGALLMPALLVVAAAAAAGFSLVLRSSCPAWALAAAAAVFLFGLAFGGHQPLWPVLLGILFVVVALLWATRGIGMPRGGRARPRRFLAATAVIAATAGAGAGIAAVLPATASRTVIRDAVTSPFDPRAELSPLVAYRNSVLPPGAETVMLRVGGLPEGSRLRLAVLDDYDGRVFAVGTDPASGAYERISLRVVRPVAPEGRSARVAVTVEDYRGSWLPTAGAVESITLDGFFYNSTAGAGAVAGEVGKGTRYTMRTVIEGMSEDASIAAAVPPGAGSGVSSIPASLADAVGRHAGDGSPGARLLALTTWLRAGYTSHGGEGEPPSRSGHSVAWLSELVDTEPMVGDAEQYAPALALMARQLGFPSRVVVGYEPTGDRVTGADLTAWVEVRTADGHWLAIDPNPPEREAPEDDRESTKAIALPETVLPPPPPTRPDAVSSTGSAGDDKKPEPELPEWLRTLNAVLGIAAVAGPALAALLAPLWLPALLRGVLRGRRRRKDRRERVLTGGWSQVRDRIAELGESVPRAATRQEVAAIARSAEVMVLAARADRVAFDAYEPTQAEVDAYWVGVRRARSVLLRAHGVRTRVRVMMSWRGILSGVKGRRRCQ</sequence>
<evidence type="ECO:0000259" key="3">
    <source>
        <dbReference type="SMART" id="SM00460"/>
    </source>
</evidence>
<dbReference type="Pfam" id="PF01841">
    <property type="entry name" value="Transglut_core"/>
    <property type="match status" value="1"/>
</dbReference>
<dbReference type="AlphaFoldDB" id="U3PCY8"/>
<dbReference type="InterPro" id="IPR002931">
    <property type="entry name" value="Transglutaminase-like"/>
</dbReference>
<dbReference type="SMART" id="SM00460">
    <property type="entry name" value="TGc"/>
    <property type="match status" value="1"/>
</dbReference>
<keyword evidence="2" id="KW-0472">Membrane</keyword>